<keyword evidence="2" id="KW-1185">Reference proteome</keyword>
<name>A0A873WNM1_9CAUD</name>
<sequence>MRLSQYKDLLQSVSAEPIRFNSEFYEKVIPFPITGKDSTKAHWSLVLNRPVSVEAAFLKYATGVFVDFGEYFTIKEPLSLADFVFQYSRNGGFQLTEYFTHFIPAPDITSPYGWATVSRNPLNIKAHYDLFVGNPKFIKK</sequence>
<proteinExistence type="predicted"/>
<gene>
    <name evidence="1" type="ORF">CPT_Miami_176</name>
</gene>
<accession>A0A873WNM1</accession>
<evidence type="ECO:0000313" key="1">
    <source>
        <dbReference type="EMBL" id="QPB09271.1"/>
    </source>
</evidence>
<organism evidence="1 2">
    <name type="scientific">Klebsiella phage Miami</name>
    <dbReference type="NCBI Taxonomy" id="2767581"/>
    <lineage>
        <taxon>Viruses</taxon>
        <taxon>Duplodnaviria</taxon>
        <taxon>Heunggongvirae</taxon>
        <taxon>Uroviricota</taxon>
        <taxon>Caudoviricetes</taxon>
        <taxon>Chimalliviridae</taxon>
        <taxon>Miamivirus</taxon>
        <taxon>Miamivirus miami</taxon>
    </lineage>
</organism>
<dbReference type="Proteomes" id="UP000662782">
    <property type="component" value="Segment"/>
</dbReference>
<dbReference type="EMBL" id="MT701590">
    <property type="protein sequence ID" value="QPB09271.1"/>
    <property type="molecule type" value="Genomic_DNA"/>
</dbReference>
<protein>
    <submittedName>
        <fullName evidence="1">Uncharacterized protein</fullName>
    </submittedName>
</protein>
<evidence type="ECO:0000313" key="2">
    <source>
        <dbReference type="Proteomes" id="UP000662782"/>
    </source>
</evidence>
<reference evidence="1 2" key="1">
    <citation type="submission" date="2020-07" db="EMBL/GenBank/DDBJ databases">
        <title>Complete genome sequence of Klebsiella pneumoniae phage Miami.</title>
        <authorList>
            <person name="Mora D.A."/>
            <person name="Lessor L."/>
            <person name="Gill J."/>
            <person name="Liu M."/>
        </authorList>
    </citation>
    <scope>NUCLEOTIDE SEQUENCE [LARGE SCALE GENOMIC DNA]</scope>
</reference>